<dbReference type="PROSITE" id="PS51059">
    <property type="entry name" value="PARP_CATALYTIC"/>
    <property type="match status" value="1"/>
</dbReference>
<comment type="caution">
    <text evidence="7">The sequence shown here is derived from an EMBL/GenBank/DDBJ whole genome shotgun (WGS) entry which is preliminary data.</text>
</comment>
<evidence type="ECO:0000313" key="8">
    <source>
        <dbReference type="Proteomes" id="UP000237246"/>
    </source>
</evidence>
<keyword evidence="4" id="KW-0328">Glycosyltransferase</keyword>
<keyword evidence="2" id="KW-0539">Nucleus</keyword>
<evidence type="ECO:0000256" key="4">
    <source>
        <dbReference type="RuleBase" id="RU362114"/>
    </source>
</evidence>
<dbReference type="OrthoDB" id="6133115at2759"/>
<evidence type="ECO:0000313" key="7">
    <source>
        <dbReference type="EMBL" id="POI25466.1"/>
    </source>
</evidence>
<dbReference type="GO" id="GO:0005634">
    <property type="term" value="C:nucleus"/>
    <property type="evidence" value="ECO:0007669"/>
    <property type="project" value="UniProtKB-SubCell"/>
</dbReference>
<dbReference type="AlphaFoldDB" id="A0A2P4SMZ3"/>
<feature type="domain" description="PARP catalytic" evidence="6">
    <location>
        <begin position="1"/>
        <end position="196"/>
    </location>
</feature>
<feature type="non-terminal residue" evidence="7">
    <location>
        <position position="1"/>
    </location>
</feature>
<dbReference type="InterPro" id="IPR012317">
    <property type="entry name" value="Poly(ADP-ribose)pol_cat_dom"/>
</dbReference>
<dbReference type="Pfam" id="PF00644">
    <property type="entry name" value="PARP"/>
    <property type="match status" value="1"/>
</dbReference>
<dbReference type="PANTHER" id="PTHR45740:SF6">
    <property type="entry name" value="PROTEIN MONO-ADP-RIBOSYLTRANSFERASE PARP12"/>
    <property type="match status" value="1"/>
</dbReference>
<dbReference type="InterPro" id="IPR051712">
    <property type="entry name" value="ARTD-AVP"/>
</dbReference>
<reference evidence="7 8" key="1">
    <citation type="submission" date="2018-01" db="EMBL/GenBank/DDBJ databases">
        <title>Comparison of the Chinese Bamboo Partridge and Red Junglefowl genome sequences highlights the importance of demography in genome evolution.</title>
        <authorList>
            <person name="Tiley G.P."/>
            <person name="Kimball R.T."/>
            <person name="Braun E.L."/>
            <person name="Burleigh J.G."/>
        </authorList>
    </citation>
    <scope>NUCLEOTIDE SEQUENCE [LARGE SCALE GENOMIC DNA]</scope>
    <source>
        <strain evidence="7">RTK389</strain>
        <tissue evidence="7">Blood</tissue>
    </source>
</reference>
<proteinExistence type="inferred from homology"/>
<dbReference type="Proteomes" id="UP000237246">
    <property type="component" value="Unassembled WGS sequence"/>
</dbReference>
<comment type="subcellular location">
    <subcellularLocation>
        <location evidence="1">Nucleus</location>
    </subcellularLocation>
</comment>
<name>A0A2P4SMZ3_BAMTH</name>
<dbReference type="EMBL" id="PPHD01034129">
    <property type="protein sequence ID" value="POI25466.1"/>
    <property type="molecule type" value="Genomic_DNA"/>
</dbReference>
<evidence type="ECO:0000259" key="5">
    <source>
        <dbReference type="PROSITE" id="PS50918"/>
    </source>
</evidence>
<evidence type="ECO:0000256" key="1">
    <source>
        <dbReference type="ARBA" id="ARBA00004123"/>
    </source>
</evidence>
<dbReference type="InterPro" id="IPR037197">
    <property type="entry name" value="WWE_dom_sf"/>
</dbReference>
<dbReference type="SUPFAM" id="SSF117839">
    <property type="entry name" value="WWE domain"/>
    <property type="match status" value="1"/>
</dbReference>
<dbReference type="PROSITE" id="PS50918">
    <property type="entry name" value="WWE"/>
    <property type="match status" value="1"/>
</dbReference>
<dbReference type="SUPFAM" id="SSF56399">
    <property type="entry name" value="ADP-ribosylation"/>
    <property type="match status" value="1"/>
</dbReference>
<gene>
    <name evidence="7" type="ORF">CIB84_010786</name>
</gene>
<feature type="domain" description="WWE" evidence="5">
    <location>
        <begin position="35"/>
        <end position="122"/>
    </location>
</feature>
<dbReference type="PANTHER" id="PTHR45740">
    <property type="entry name" value="POLY [ADP-RIBOSE] POLYMERASE"/>
    <property type="match status" value="1"/>
</dbReference>
<dbReference type="InterPro" id="IPR004170">
    <property type="entry name" value="WWE_dom"/>
</dbReference>
<comment type="similarity">
    <text evidence="3">Belongs to the ARTD/PARP family.</text>
</comment>
<evidence type="ECO:0000256" key="3">
    <source>
        <dbReference type="ARBA" id="ARBA00024347"/>
    </source>
</evidence>
<dbReference type="EC" id="2.4.2.-" evidence="4"/>
<keyword evidence="8" id="KW-1185">Reference proteome</keyword>
<organism evidence="7 8">
    <name type="scientific">Bambusicola thoracicus</name>
    <name type="common">Chinese bamboo-partridge</name>
    <name type="synonym">Perdix thoracica</name>
    <dbReference type="NCBI Taxonomy" id="9083"/>
    <lineage>
        <taxon>Eukaryota</taxon>
        <taxon>Metazoa</taxon>
        <taxon>Chordata</taxon>
        <taxon>Craniata</taxon>
        <taxon>Vertebrata</taxon>
        <taxon>Euteleostomi</taxon>
        <taxon>Archelosauria</taxon>
        <taxon>Archosauria</taxon>
        <taxon>Dinosauria</taxon>
        <taxon>Saurischia</taxon>
        <taxon>Theropoda</taxon>
        <taxon>Coelurosauria</taxon>
        <taxon>Aves</taxon>
        <taxon>Neognathae</taxon>
        <taxon>Galloanserae</taxon>
        <taxon>Galliformes</taxon>
        <taxon>Phasianidae</taxon>
        <taxon>Perdicinae</taxon>
        <taxon>Bambusicola</taxon>
    </lineage>
</organism>
<keyword evidence="4" id="KW-0808">Transferase</keyword>
<evidence type="ECO:0000259" key="6">
    <source>
        <dbReference type="PROSITE" id="PS51059"/>
    </source>
</evidence>
<keyword evidence="4" id="KW-0520">NAD</keyword>
<accession>A0A2P4SMZ3</accession>
<dbReference type="GO" id="GO:0003950">
    <property type="term" value="F:NAD+ poly-ADP-ribosyltransferase activity"/>
    <property type="evidence" value="ECO:0007669"/>
    <property type="project" value="UniProtKB-UniRule"/>
</dbReference>
<sequence length="196" mass="22445">FTRPVSKFGFIFPCISFVDMQSGSKKVRRLSTASSVTKPPHFILTTEWIWYWKDEYGVWREYGKKDSDRAAATVSSDDLEKAYTVGNPAKLNFKAGVHEYELDFGGSYFARDASYSDAYCRDGSHTKTMFQARVLVGEFTVGRSSYVHPPLKDDQNFYDSCVNSSSNPSIFVIFEKQQVYPEYLIEYLDQACARML</sequence>
<evidence type="ECO:0000256" key="2">
    <source>
        <dbReference type="ARBA" id="ARBA00023242"/>
    </source>
</evidence>
<dbReference type="GO" id="GO:1990404">
    <property type="term" value="F:NAD+-protein mono-ADP-ribosyltransferase activity"/>
    <property type="evidence" value="ECO:0007669"/>
    <property type="project" value="TreeGrafter"/>
</dbReference>
<dbReference type="Gene3D" id="3.90.228.10">
    <property type="match status" value="1"/>
</dbReference>
<protein>
    <recommendedName>
        <fullName evidence="4">Poly [ADP-ribose] polymerase</fullName>
        <shortName evidence="4">PARP</shortName>
        <ecNumber evidence="4">2.4.2.-</ecNumber>
    </recommendedName>
</protein>